<protein>
    <submittedName>
        <fullName evidence="4">ATPase (AAA+ superfamily) 8</fullName>
    </submittedName>
</protein>
<dbReference type="InterPro" id="IPR036390">
    <property type="entry name" value="WH_DNA-bd_sf"/>
</dbReference>
<dbReference type="STRING" id="163003.CL1_1509"/>
<dbReference type="Pfam" id="PF01637">
    <property type="entry name" value="ATPase_2"/>
    <property type="match status" value="1"/>
</dbReference>
<evidence type="ECO:0000259" key="3">
    <source>
        <dbReference type="Pfam" id="PF09339"/>
    </source>
</evidence>
<dbReference type="InterPro" id="IPR004256">
    <property type="entry name" value="DUF234"/>
</dbReference>
<dbReference type="GO" id="GO:0005524">
    <property type="term" value="F:ATP binding"/>
    <property type="evidence" value="ECO:0007669"/>
    <property type="project" value="InterPro"/>
</dbReference>
<name>I3ZVH4_THECF</name>
<feature type="domain" description="HTH iclR-type" evidence="3">
    <location>
        <begin position="243"/>
        <end position="286"/>
    </location>
</feature>
<evidence type="ECO:0000259" key="1">
    <source>
        <dbReference type="Pfam" id="PF01637"/>
    </source>
</evidence>
<feature type="domain" description="DUF234" evidence="2">
    <location>
        <begin position="310"/>
        <end position="409"/>
    </location>
</feature>
<gene>
    <name evidence="4" type="ORF">CL1_1509</name>
</gene>
<dbReference type="InterPro" id="IPR011579">
    <property type="entry name" value="ATPase_dom"/>
</dbReference>
<dbReference type="PANTHER" id="PTHR34704">
    <property type="entry name" value="ATPASE"/>
    <property type="match status" value="1"/>
</dbReference>
<dbReference type="InterPro" id="IPR005471">
    <property type="entry name" value="Tscrpt_reg_IclR_N"/>
</dbReference>
<dbReference type="InterPro" id="IPR027417">
    <property type="entry name" value="P-loop_NTPase"/>
</dbReference>
<dbReference type="Pfam" id="PF03008">
    <property type="entry name" value="DUF234"/>
    <property type="match status" value="1"/>
</dbReference>
<dbReference type="SUPFAM" id="SSF52540">
    <property type="entry name" value="P-loop containing nucleoside triphosphate hydrolases"/>
    <property type="match status" value="1"/>
</dbReference>
<evidence type="ECO:0000259" key="2">
    <source>
        <dbReference type="Pfam" id="PF03008"/>
    </source>
</evidence>
<dbReference type="HOGENOM" id="CLU_041137_3_0_2"/>
<dbReference type="OrthoDB" id="132045at2157"/>
<dbReference type="KEGG" id="thm:CL1_1509"/>
<feature type="domain" description="ATPase" evidence="1">
    <location>
        <begin position="2"/>
        <end position="204"/>
    </location>
</feature>
<dbReference type="Pfam" id="PF09339">
    <property type="entry name" value="HTH_IclR"/>
    <property type="match status" value="1"/>
</dbReference>
<proteinExistence type="predicted"/>
<accession>I3ZVH4</accession>
<evidence type="ECO:0000313" key="5">
    <source>
        <dbReference type="Proteomes" id="UP000006064"/>
    </source>
</evidence>
<dbReference type="PANTHER" id="PTHR34704:SF1">
    <property type="entry name" value="ATPASE"/>
    <property type="match status" value="1"/>
</dbReference>
<reference evidence="4 5" key="1">
    <citation type="journal article" date="2012" name="J. Bacteriol.">
        <title>Complete Genome Sequence of the Hyperthermophilic Archaeon Thermococcus sp. Strain CL1, Isolated from a Paralvinella sp. Polychaete Worm Collected from a Hydrothermal Vent.</title>
        <authorList>
            <person name="Jung J.H."/>
            <person name="Holden J.F."/>
            <person name="Seo D.H."/>
            <person name="Park K.H."/>
            <person name="Shin H."/>
            <person name="Ryu S."/>
            <person name="Lee J.H."/>
            <person name="Park C.S."/>
        </authorList>
    </citation>
    <scope>NUCLEOTIDE SEQUENCE [LARGE SCALE GENOMIC DNA]</scope>
    <source>
        <strain evidence="5">DSM 27260 / KACC 17922 / CL1</strain>
    </source>
</reference>
<evidence type="ECO:0000313" key="4">
    <source>
        <dbReference type="EMBL" id="AFL95708.1"/>
    </source>
</evidence>
<dbReference type="AlphaFoldDB" id="I3ZVH4"/>
<dbReference type="RefSeq" id="WP_014789340.1">
    <property type="nucleotide sequence ID" value="NC_018015.1"/>
</dbReference>
<keyword evidence="5" id="KW-1185">Reference proteome</keyword>
<dbReference type="GO" id="GO:0006355">
    <property type="term" value="P:regulation of DNA-templated transcription"/>
    <property type="evidence" value="ECO:0007669"/>
    <property type="project" value="InterPro"/>
</dbReference>
<organism evidence="4 5">
    <name type="scientific">Thermococcus cleftensis (strain DSM 27260 / KACC 17922 / CL1)</name>
    <dbReference type="NCBI Taxonomy" id="163003"/>
    <lineage>
        <taxon>Archaea</taxon>
        <taxon>Methanobacteriati</taxon>
        <taxon>Methanobacteriota</taxon>
        <taxon>Thermococci</taxon>
        <taxon>Thermococcales</taxon>
        <taxon>Thermococcaceae</taxon>
        <taxon>Thermococcus</taxon>
    </lineage>
</organism>
<dbReference type="EMBL" id="CP003651">
    <property type="protein sequence ID" value="AFL95708.1"/>
    <property type="molecule type" value="Genomic_DNA"/>
</dbReference>
<dbReference type="GO" id="GO:0003677">
    <property type="term" value="F:DNA binding"/>
    <property type="evidence" value="ECO:0007669"/>
    <property type="project" value="InterPro"/>
</dbReference>
<sequence length="462" mass="53422">MFIDRKAELGLLEERLKRGRAEFVVLYGRRRIGKTALLLEFIGRHGGLYLLARETSEAENLRRFSERLAAHFNDEFLRKNPLRSWDAFFEYLHGKAMGERLIVAIDEFPYLVKGNGALPSILQEYWDLKLSRGKIFLMISGSSVGMMERLLGYRSPLYGRRTAQLRLRPLNFFEARAFLPGYTLEDFVKVYGILGGTPAYLLEFSDGRGLEENLLDYFRPDSFLYGDALFILREELDEPRNYFAIMEAIARGKTTLGEITSETGLERGTVGKYLGVLIELDLVRREVPVTASWKSRKGRYHITDPYFTFWFRYVYPNADLVESGQGDALVELVMNDLPAYLGGVFEEIARQFLGKLNKAKELPFRFTKIGRWWHKSEEIDLLALNEREKKALFVEAKWKSLREKEARGILRDLERKSELVGLESWGRYYGLVAREVEGKEGLKEEGYLAWDLEDFEEGLNGA</sequence>
<dbReference type="Gene3D" id="3.40.50.300">
    <property type="entry name" value="P-loop containing nucleotide triphosphate hydrolases"/>
    <property type="match status" value="1"/>
</dbReference>
<dbReference type="GeneID" id="13037913"/>
<dbReference type="SUPFAM" id="SSF46785">
    <property type="entry name" value="Winged helix' DNA-binding domain"/>
    <property type="match status" value="1"/>
</dbReference>
<dbReference type="Proteomes" id="UP000006064">
    <property type="component" value="Chromosome"/>
</dbReference>